<keyword evidence="1" id="KW-0677">Repeat</keyword>
<dbReference type="OrthoDB" id="341259at2759"/>
<feature type="repeat" description="ANK" evidence="4">
    <location>
        <begin position="193"/>
        <end position="225"/>
    </location>
</feature>
<dbReference type="SMART" id="SM00248">
    <property type="entry name" value="ANK"/>
    <property type="match status" value="7"/>
</dbReference>
<dbReference type="InterPro" id="IPR042420">
    <property type="entry name" value="RAI14/UACA"/>
</dbReference>
<dbReference type="SUPFAM" id="SSF47370">
    <property type="entry name" value="Bromodomain"/>
    <property type="match status" value="1"/>
</dbReference>
<evidence type="ECO:0000313" key="8">
    <source>
        <dbReference type="EMBL" id="CAC5380745.1"/>
    </source>
</evidence>
<feature type="compositionally biased region" description="Low complexity" evidence="6">
    <location>
        <begin position="403"/>
        <end position="417"/>
    </location>
</feature>
<dbReference type="Gene3D" id="1.20.920.10">
    <property type="entry name" value="Bromodomain-like"/>
    <property type="match status" value="1"/>
</dbReference>
<dbReference type="InterPro" id="IPR002110">
    <property type="entry name" value="Ankyrin_rpt"/>
</dbReference>
<dbReference type="PROSITE" id="PS50088">
    <property type="entry name" value="ANK_REPEAT"/>
    <property type="match status" value="5"/>
</dbReference>
<dbReference type="InterPro" id="IPR036770">
    <property type="entry name" value="Ankyrin_rpt-contain_sf"/>
</dbReference>
<dbReference type="PROSITE" id="PS50297">
    <property type="entry name" value="ANK_REP_REGION"/>
    <property type="match status" value="5"/>
</dbReference>
<feature type="repeat" description="ANK" evidence="4">
    <location>
        <begin position="160"/>
        <end position="192"/>
    </location>
</feature>
<accession>A0A6J8BA32</accession>
<dbReference type="PANTHER" id="PTHR24129:SF2">
    <property type="entry name" value="DUF3447 DOMAIN-CONTAINING PROTEIN"/>
    <property type="match status" value="1"/>
</dbReference>
<feature type="domain" description="Bromo" evidence="7">
    <location>
        <begin position="526"/>
        <end position="618"/>
    </location>
</feature>
<evidence type="ECO:0000256" key="1">
    <source>
        <dbReference type="ARBA" id="ARBA00022737"/>
    </source>
</evidence>
<keyword evidence="9" id="KW-1185">Reference proteome</keyword>
<name>A0A6J8BA32_MYTCO</name>
<dbReference type="Gene3D" id="1.20.58.60">
    <property type="match status" value="1"/>
</dbReference>
<dbReference type="AlphaFoldDB" id="A0A6J8BA32"/>
<dbReference type="InterPro" id="IPR001487">
    <property type="entry name" value="Bromodomain"/>
</dbReference>
<reference evidence="8 9" key="1">
    <citation type="submission" date="2020-06" db="EMBL/GenBank/DDBJ databases">
        <authorList>
            <person name="Li R."/>
            <person name="Bekaert M."/>
        </authorList>
    </citation>
    <scope>NUCLEOTIDE SEQUENCE [LARGE SCALE GENOMIC DNA]</scope>
    <source>
        <strain evidence="9">wild</strain>
    </source>
</reference>
<evidence type="ECO:0000313" key="9">
    <source>
        <dbReference type="Proteomes" id="UP000507470"/>
    </source>
</evidence>
<feature type="coiled-coil region" evidence="5">
    <location>
        <begin position="458"/>
        <end position="524"/>
    </location>
</feature>
<feature type="region of interest" description="Disordered" evidence="6">
    <location>
        <begin position="403"/>
        <end position="431"/>
    </location>
</feature>
<feature type="repeat" description="ANK" evidence="4">
    <location>
        <begin position="61"/>
        <end position="93"/>
    </location>
</feature>
<dbReference type="SUPFAM" id="SSF48403">
    <property type="entry name" value="Ankyrin repeat"/>
    <property type="match status" value="1"/>
</dbReference>
<evidence type="ECO:0000256" key="5">
    <source>
        <dbReference type="SAM" id="Coils"/>
    </source>
</evidence>
<protein>
    <recommendedName>
        <fullName evidence="7">Bromo domain-containing protein</fullName>
    </recommendedName>
</protein>
<dbReference type="Pfam" id="PF12796">
    <property type="entry name" value="Ank_2"/>
    <property type="match status" value="1"/>
</dbReference>
<feature type="region of interest" description="Disordered" evidence="6">
    <location>
        <begin position="294"/>
        <end position="324"/>
    </location>
</feature>
<gene>
    <name evidence="8" type="ORF">MCOR_16691</name>
</gene>
<dbReference type="Pfam" id="PF00439">
    <property type="entry name" value="Bromodomain"/>
    <property type="match status" value="1"/>
</dbReference>
<sequence length="1037" mass="117782">MSKSRMKKFSLFKKFGKSTTDLSEWNKGDDKILKAVENGDISKVEAILQKKTINPTKLGIHGFSIFHVASRYGHLAIIEKLLEYGADVNCLTIQGSTALQLACGSGHVQIVDRLIKAGAELNLKDGQQLTALHHACMGCYHECVQVLLANGADISLGDQTGRTPLFFAAISGQVEICKDLLDKGANINSIENNQMTPLMGAANRGRKEVCELLLKKGANRDLTDVRGFTALQHAMEEKHKDIQEVFIKAPTIATWDVPGTTLDRKKKDIKGAEGGTDTSEMPEADQVDIVANFVADTSPSPGPQRKEGTLQQAAQKTSSQPAVDQKALQAYKAGVPPKELEEENDQLNEELHKLRIQNIKNQDNITSLQNQLKEKAKETQEHELKMKELTESLETEMKKVETLQQNSQSLSISNTLTESTDDGIETDHWNDSEEDLFGSLKRGKKSSKDSDTDDKQLIALLRSQILTYQSENEQLKQKVTENKDGTTTGDQEMVQKMEVMSQQLSQLQKHRDDLQEQVAMYKMTNSTDECKACSVILDELMSPKYKDIVEPFCNNDDESDLDLKIVQDNLNSGKYSSLESFVSDVRLIITNSSQSEQLAEKGQELETIFNNIYSSVKGKVSNGDIQRDTDKHVNAEDGSVTVVNELPVSSSGIQMEISNDKSEINELRTDYDQLKEQNNMLRQDLETLQSTYEKLVQAGDNLQDMYDQLLIEKDQQYNEMEKLAREKEEIVKENEFLLSEGNAMHDDLEKLVQELEDIQEKFKIVQGEKDDLERKLGSLNVPAKASEMAKIVEERDKFKDQCQELQTENERLKHDHEIVLEEVQSMQEQCNQLQADNEQMTQDFETAQEEFDQLTQQHEGLQQDYNQLEQDYSELLADKEKLETEFLEVQTASVKERNPLAEEETEELKQENEMLSYEKDQLEMTIKELSKNNALLEEKLERNRGELGKTLEKLKKEASLRVKHDTDANTDKEKQIKSLQVQVSRLQQQLAETDRRHMDIVNTYRTHLISAVQGHMDEDVQQALYNIIELRSMEEYC</sequence>
<feature type="compositionally biased region" description="Polar residues" evidence="6">
    <location>
        <begin position="309"/>
        <end position="322"/>
    </location>
</feature>
<dbReference type="GO" id="GO:0003779">
    <property type="term" value="F:actin binding"/>
    <property type="evidence" value="ECO:0007669"/>
    <property type="project" value="InterPro"/>
</dbReference>
<dbReference type="Gene3D" id="1.25.40.20">
    <property type="entry name" value="Ankyrin repeat-containing domain"/>
    <property type="match status" value="2"/>
</dbReference>
<proteinExistence type="predicted"/>
<feature type="repeat" description="ANK" evidence="4">
    <location>
        <begin position="94"/>
        <end position="126"/>
    </location>
</feature>
<dbReference type="PANTHER" id="PTHR24129">
    <property type="entry name" value="ANKYCORBIN"/>
    <property type="match status" value="1"/>
</dbReference>
<organism evidence="8 9">
    <name type="scientific">Mytilus coruscus</name>
    <name type="common">Sea mussel</name>
    <dbReference type="NCBI Taxonomy" id="42192"/>
    <lineage>
        <taxon>Eukaryota</taxon>
        <taxon>Metazoa</taxon>
        <taxon>Spiralia</taxon>
        <taxon>Lophotrochozoa</taxon>
        <taxon>Mollusca</taxon>
        <taxon>Bivalvia</taxon>
        <taxon>Autobranchia</taxon>
        <taxon>Pteriomorphia</taxon>
        <taxon>Mytilida</taxon>
        <taxon>Mytiloidea</taxon>
        <taxon>Mytilidae</taxon>
        <taxon>Mytilinae</taxon>
        <taxon>Mytilus</taxon>
    </lineage>
</organism>
<evidence type="ECO:0000256" key="2">
    <source>
        <dbReference type="ARBA" id="ARBA00023054"/>
    </source>
</evidence>
<evidence type="ECO:0000259" key="7">
    <source>
        <dbReference type="SMART" id="SM00297"/>
    </source>
</evidence>
<dbReference type="InterPro" id="IPR036427">
    <property type="entry name" value="Bromodomain-like_sf"/>
</dbReference>
<keyword evidence="3" id="KW-0103">Bromodomain</keyword>
<keyword evidence="2 5" id="KW-0175">Coiled coil</keyword>
<dbReference type="Pfam" id="PF00023">
    <property type="entry name" value="Ank"/>
    <property type="match status" value="1"/>
</dbReference>
<dbReference type="Proteomes" id="UP000507470">
    <property type="component" value="Unassembled WGS sequence"/>
</dbReference>
<dbReference type="Pfam" id="PF13857">
    <property type="entry name" value="Ank_5"/>
    <property type="match status" value="1"/>
</dbReference>
<evidence type="ECO:0000256" key="4">
    <source>
        <dbReference type="PROSITE-ProRule" id="PRU00023"/>
    </source>
</evidence>
<dbReference type="EMBL" id="CACVKT020002934">
    <property type="protein sequence ID" value="CAC5380745.1"/>
    <property type="molecule type" value="Genomic_DNA"/>
</dbReference>
<evidence type="ECO:0000256" key="6">
    <source>
        <dbReference type="SAM" id="MobiDB-lite"/>
    </source>
</evidence>
<feature type="coiled-coil region" evidence="5">
    <location>
        <begin position="657"/>
        <end position="996"/>
    </location>
</feature>
<keyword evidence="4" id="KW-0040">ANK repeat</keyword>
<feature type="repeat" description="ANK" evidence="4">
    <location>
        <begin position="127"/>
        <end position="159"/>
    </location>
</feature>
<dbReference type="SMART" id="SM00297">
    <property type="entry name" value="BROMO"/>
    <property type="match status" value="1"/>
</dbReference>
<evidence type="ECO:0000256" key="3">
    <source>
        <dbReference type="ARBA" id="ARBA00023117"/>
    </source>
</evidence>